<evidence type="ECO:0000313" key="3">
    <source>
        <dbReference type="EMBL" id="QDS71732.1"/>
    </source>
</evidence>
<feature type="compositionally biased region" description="Polar residues" evidence="1">
    <location>
        <begin position="156"/>
        <end position="165"/>
    </location>
</feature>
<dbReference type="OrthoDB" id="3946799at2759"/>
<feature type="compositionally biased region" description="Low complexity" evidence="1">
    <location>
        <begin position="33"/>
        <end position="60"/>
    </location>
</feature>
<accession>A0A517L7X3</accession>
<feature type="compositionally biased region" description="Polar residues" evidence="1">
    <location>
        <begin position="491"/>
        <end position="506"/>
    </location>
</feature>
<dbReference type="AlphaFoldDB" id="A0A517L7X3"/>
<feature type="region of interest" description="Disordered" evidence="1">
    <location>
        <begin position="717"/>
        <end position="765"/>
    </location>
</feature>
<feature type="compositionally biased region" description="Polar residues" evidence="1">
    <location>
        <begin position="90"/>
        <end position="101"/>
    </location>
</feature>
<feature type="compositionally biased region" description="Low complexity" evidence="1">
    <location>
        <begin position="136"/>
        <end position="154"/>
    </location>
</feature>
<gene>
    <name evidence="3" type="ORF">FKW77_008772</name>
</gene>
<keyword evidence="4" id="KW-1185">Reference proteome</keyword>
<feature type="compositionally biased region" description="Polar residues" evidence="1">
    <location>
        <begin position="590"/>
        <end position="601"/>
    </location>
</feature>
<organism evidence="3 4">
    <name type="scientific">Venturia effusa</name>
    <dbReference type="NCBI Taxonomy" id="50376"/>
    <lineage>
        <taxon>Eukaryota</taxon>
        <taxon>Fungi</taxon>
        <taxon>Dikarya</taxon>
        <taxon>Ascomycota</taxon>
        <taxon>Pezizomycotina</taxon>
        <taxon>Dothideomycetes</taxon>
        <taxon>Pleosporomycetidae</taxon>
        <taxon>Venturiales</taxon>
        <taxon>Venturiaceae</taxon>
        <taxon>Venturia</taxon>
    </lineage>
</organism>
<feature type="compositionally biased region" description="Pro residues" evidence="1">
    <location>
        <begin position="76"/>
        <end position="87"/>
    </location>
</feature>
<keyword evidence="2" id="KW-0472">Membrane</keyword>
<evidence type="ECO:0000256" key="2">
    <source>
        <dbReference type="SAM" id="Phobius"/>
    </source>
</evidence>
<feature type="compositionally biased region" description="Low complexity" evidence="1">
    <location>
        <begin position="554"/>
        <end position="563"/>
    </location>
</feature>
<feature type="region of interest" description="Disordered" evidence="1">
    <location>
        <begin position="432"/>
        <end position="451"/>
    </location>
</feature>
<feature type="compositionally biased region" description="Polar residues" evidence="1">
    <location>
        <begin position="262"/>
        <end position="291"/>
    </location>
</feature>
<feature type="region of interest" description="Disordered" evidence="1">
    <location>
        <begin position="1"/>
        <end position="370"/>
    </location>
</feature>
<feature type="region of interest" description="Disordered" evidence="1">
    <location>
        <begin position="464"/>
        <end position="686"/>
    </location>
</feature>
<feature type="compositionally biased region" description="Polar residues" evidence="1">
    <location>
        <begin position="849"/>
        <end position="861"/>
    </location>
</feature>
<evidence type="ECO:0000313" key="4">
    <source>
        <dbReference type="Proteomes" id="UP000316270"/>
    </source>
</evidence>
<keyword evidence="2" id="KW-0812">Transmembrane</keyword>
<feature type="compositionally biased region" description="Pro residues" evidence="1">
    <location>
        <begin position="112"/>
        <end position="124"/>
    </location>
</feature>
<feature type="compositionally biased region" description="Polar residues" evidence="1">
    <location>
        <begin position="677"/>
        <end position="686"/>
    </location>
</feature>
<evidence type="ECO:0000256" key="1">
    <source>
        <dbReference type="SAM" id="MobiDB-lite"/>
    </source>
</evidence>
<feature type="compositionally biased region" description="Polar residues" evidence="1">
    <location>
        <begin position="321"/>
        <end position="333"/>
    </location>
</feature>
<feature type="compositionally biased region" description="Low complexity" evidence="1">
    <location>
        <begin position="745"/>
        <end position="765"/>
    </location>
</feature>
<feature type="compositionally biased region" description="Polar residues" evidence="1">
    <location>
        <begin position="21"/>
        <end position="32"/>
    </location>
</feature>
<name>A0A517L7X3_9PEZI</name>
<keyword evidence="2" id="KW-1133">Transmembrane helix</keyword>
<feature type="compositionally biased region" description="Basic and acidic residues" evidence="1">
    <location>
        <begin position="724"/>
        <end position="739"/>
    </location>
</feature>
<dbReference type="EMBL" id="CP042190">
    <property type="protein sequence ID" value="QDS71732.1"/>
    <property type="molecule type" value="Genomic_DNA"/>
</dbReference>
<feature type="compositionally biased region" description="Polar residues" evidence="1">
    <location>
        <begin position="229"/>
        <end position="242"/>
    </location>
</feature>
<dbReference type="STRING" id="50376.A0A517L7X3"/>
<feature type="compositionally biased region" description="Basic residues" evidence="1">
    <location>
        <begin position="9"/>
        <end position="18"/>
    </location>
</feature>
<sequence>MDSNVTVFRGRRCVRVKRQTGAGSPASQNTPAGSNTNSTSKATTPSTSPSSPTLSGPATTNPDVPSSVTPAADTNPPVPIPPPPPPEAETNPQSTPTTVRNGNAPPAGGSPAPGPTSPPAPATPKSPSTVEPAVPNPGSQPSVPSGQSSAQPSQPTTPDKGSDSNAPPTPIAPPPPESTSPTASVPVAVAPSSPNASPQGGGQAPSTGGQSPAPGGSGAGAAPQPQPDVASSQQGGNNQNTPPAVAGGSSAANNPPNPGSPQTQPNTGGSGSSPNTQSPSQAGGSSDSNPTEPGEVTIPAAMTSGGTGKPSVVVTTGKGGSLTSYTVTPTPGTSIPGGRGKGSGSALSTHNPNLPHADGSTHSPGEMDAGQGKRVDVGAIGGAIAAVFGVALIAFLIIFCGKRARRRKRSSGTPLLTSAGGRRSMKERVKALVGTARSPSPAATPIAGERRSLREKVTSVLSGRTLFGGDQDAAPVARSTTPALERGMRDISTSDAPQNRASSDPPQTFGERALGPLAMIGRQSPSRNRTERQPQANHKAPRLPTPVAQHRRSSSSVPSIIQSWTATDEENNPFRDPDPARPLRLLNPDLSRSNTTNTIGTARQPLAPASMLTDVRPNPYPAPVAMNSSPFFGPPPSRPQHKRSFSKTRIPNPFLDPEPQPDESNSRSPPQRGYTASGHSRTTSLRQDQFERSTGTLMHQNSTSTIDSGFVSATVSPELQQEGFARRKDKASNREDSEATPHGLSTIPASRSASGSSQGASSISPSELLRELEAFESPFADFYRSSNSISRDFGPESMASESVYTRPTTSAFPSYILDENRRMSRASDPFDLDRPEILGLMKLGRTASRDTSLSRSTSNRSIRSERSGVRGKRKSQGLNHPLNSGSVQGQ</sequence>
<dbReference type="Proteomes" id="UP000316270">
    <property type="component" value="Chromosome 6"/>
</dbReference>
<proteinExistence type="predicted"/>
<reference evidence="3 4" key="1">
    <citation type="submission" date="2019-07" db="EMBL/GenBank/DDBJ databases">
        <title>Finished genome of Venturia effusa.</title>
        <authorList>
            <person name="Young C.A."/>
            <person name="Cox M.P."/>
            <person name="Ganley A.R.D."/>
            <person name="David W.J."/>
        </authorList>
    </citation>
    <scope>NUCLEOTIDE SEQUENCE [LARGE SCALE GENOMIC DNA]</scope>
    <source>
        <strain evidence="4">albino</strain>
    </source>
</reference>
<protein>
    <submittedName>
        <fullName evidence="3">Uncharacterized protein</fullName>
    </submittedName>
</protein>
<feature type="compositionally biased region" description="Pro residues" evidence="1">
    <location>
        <begin position="167"/>
        <end position="178"/>
    </location>
</feature>
<feature type="compositionally biased region" description="Basic and acidic residues" evidence="1">
    <location>
        <begin position="572"/>
        <end position="581"/>
    </location>
</feature>
<feature type="compositionally biased region" description="Low complexity" evidence="1">
    <location>
        <begin position="179"/>
        <end position="214"/>
    </location>
</feature>
<feature type="region of interest" description="Disordered" evidence="1">
    <location>
        <begin position="841"/>
        <end position="890"/>
    </location>
</feature>
<feature type="transmembrane region" description="Helical" evidence="2">
    <location>
        <begin position="377"/>
        <end position="400"/>
    </location>
</feature>
<feature type="compositionally biased region" description="Polar residues" evidence="1">
    <location>
        <begin position="876"/>
        <end position="890"/>
    </location>
</feature>